<protein>
    <submittedName>
        <fullName evidence="2">Uncharacterized protein</fullName>
    </submittedName>
</protein>
<sequence>MYWKMHSFVDVRKSDKIVTNASVKDYEELEKQLKQVFKERSTILRQLTKTSRELDGIKTNLQNLKNDEISAKTDVQKLLEIGQKQRFIVLTNNRYVEIEQNNGSILYTVKLYGRPLPKRFLFRSKKIKRYL</sequence>
<reference evidence="2 3" key="1">
    <citation type="submission" date="2020-12" db="EMBL/GenBank/DDBJ databases">
        <title>De novo assembly of Tibetan sheep genome.</title>
        <authorList>
            <person name="Li X."/>
        </authorList>
    </citation>
    <scope>NUCLEOTIDE SEQUENCE [LARGE SCALE GENOMIC DNA]</scope>
    <source>
        <tissue evidence="2">Heart</tissue>
    </source>
</reference>
<keyword evidence="1" id="KW-0175">Coiled coil</keyword>
<evidence type="ECO:0000313" key="3">
    <source>
        <dbReference type="Proteomes" id="UP000664991"/>
    </source>
</evidence>
<comment type="caution">
    <text evidence="2">The sequence shown here is derived from an EMBL/GenBank/DDBJ whole genome shotgun (WGS) entry which is preliminary data.</text>
</comment>
<accession>A0A836CRH0</accession>
<evidence type="ECO:0000313" key="2">
    <source>
        <dbReference type="EMBL" id="KAG5196257.1"/>
    </source>
</evidence>
<feature type="coiled-coil region" evidence="1">
    <location>
        <begin position="26"/>
        <end position="67"/>
    </location>
</feature>
<dbReference type="Proteomes" id="UP000664991">
    <property type="component" value="Chromosome 21"/>
</dbReference>
<dbReference type="PANTHER" id="PTHR22414:SF0">
    <property type="entry name" value="LEUCINE ZIPPER PROTEIN 2"/>
    <property type="match status" value="1"/>
</dbReference>
<dbReference type="AlphaFoldDB" id="A0A836CRH0"/>
<proteinExistence type="predicted"/>
<gene>
    <name evidence="2" type="ORF">JEQ12_010943</name>
</gene>
<dbReference type="PANTHER" id="PTHR22414">
    <property type="entry name" value="LEUCINE ZIPPER PROTEIN 2"/>
    <property type="match status" value="1"/>
</dbReference>
<dbReference type="EMBL" id="JAEMGP010000021">
    <property type="protein sequence ID" value="KAG5196257.1"/>
    <property type="molecule type" value="Genomic_DNA"/>
</dbReference>
<organism evidence="2 3">
    <name type="scientific">Ovis aries</name>
    <name type="common">Sheep</name>
    <dbReference type="NCBI Taxonomy" id="9940"/>
    <lineage>
        <taxon>Eukaryota</taxon>
        <taxon>Metazoa</taxon>
        <taxon>Chordata</taxon>
        <taxon>Craniata</taxon>
        <taxon>Vertebrata</taxon>
        <taxon>Euteleostomi</taxon>
        <taxon>Mammalia</taxon>
        <taxon>Eutheria</taxon>
        <taxon>Laurasiatheria</taxon>
        <taxon>Artiodactyla</taxon>
        <taxon>Ruminantia</taxon>
        <taxon>Pecora</taxon>
        <taxon>Bovidae</taxon>
        <taxon>Caprinae</taxon>
        <taxon>Ovis</taxon>
    </lineage>
</organism>
<name>A0A836CRH0_SHEEP</name>
<evidence type="ECO:0000256" key="1">
    <source>
        <dbReference type="SAM" id="Coils"/>
    </source>
</evidence>
<dbReference type="InterPro" id="IPR026718">
    <property type="entry name" value="Luzp2"/>
</dbReference>